<dbReference type="EMBL" id="LOPU01000004">
    <property type="protein sequence ID" value="KTG11414.1"/>
    <property type="molecule type" value="Genomic_DNA"/>
</dbReference>
<keyword evidence="2" id="KW-1185">Reference proteome</keyword>
<evidence type="ECO:0000313" key="1">
    <source>
        <dbReference type="EMBL" id="KTG11414.1"/>
    </source>
</evidence>
<reference evidence="1 2" key="1">
    <citation type="submission" date="2015-12" db="EMBL/GenBank/DDBJ databases">
        <title>Haloprofundus marisrubri gen. nov., sp. nov., an extremely halophilic archaeon isolated from the Discovery deep brine-seawater interface in the Red Sea.</title>
        <authorList>
            <person name="Zhang G."/>
            <person name="Stingl U."/>
            <person name="Rashid M."/>
        </authorList>
    </citation>
    <scope>NUCLEOTIDE SEQUENCE [LARGE SCALE GENOMIC DNA]</scope>
    <source>
        <strain evidence="1 2">SB9</strain>
    </source>
</reference>
<protein>
    <submittedName>
        <fullName evidence="1">Uncharacterized protein</fullName>
    </submittedName>
</protein>
<accession>A0A0W1RE48</accession>
<sequence length="64" mass="7050">MNVKIGSQLASIVQVVQADGRRPLKTRLFAFIPQNAIILATRILILLSNWFESEVPEPAAGFVT</sequence>
<gene>
    <name evidence="1" type="ORF">AUR64_03935</name>
</gene>
<name>A0A0W1RE48_9EURY</name>
<proteinExistence type="predicted"/>
<evidence type="ECO:0000313" key="2">
    <source>
        <dbReference type="Proteomes" id="UP000054387"/>
    </source>
</evidence>
<dbReference type="AlphaFoldDB" id="A0A0W1RE48"/>
<dbReference type="Proteomes" id="UP000054387">
    <property type="component" value="Unassembled WGS sequence"/>
</dbReference>
<organism evidence="1 2">
    <name type="scientific">Haloprofundus marisrubri</name>
    <dbReference type="NCBI Taxonomy" id="1514971"/>
    <lineage>
        <taxon>Archaea</taxon>
        <taxon>Methanobacteriati</taxon>
        <taxon>Methanobacteriota</taxon>
        <taxon>Stenosarchaea group</taxon>
        <taxon>Halobacteria</taxon>
        <taxon>Halobacteriales</taxon>
        <taxon>Haloferacaceae</taxon>
        <taxon>Haloprofundus</taxon>
    </lineage>
</organism>
<comment type="caution">
    <text evidence="1">The sequence shown here is derived from an EMBL/GenBank/DDBJ whole genome shotgun (WGS) entry which is preliminary data.</text>
</comment>